<dbReference type="GO" id="GO:0031317">
    <property type="term" value="C:tripartite ATP-independent periplasmic transporter complex"/>
    <property type="evidence" value="ECO:0007669"/>
    <property type="project" value="InterPro"/>
</dbReference>
<dbReference type="Gene3D" id="3.40.190.170">
    <property type="entry name" value="Bacterial extracellular solute-binding protein, family 7"/>
    <property type="match status" value="1"/>
</dbReference>
<dbReference type="PROSITE" id="PS51318">
    <property type="entry name" value="TAT"/>
    <property type="match status" value="1"/>
</dbReference>
<comment type="caution">
    <text evidence="5">The sequence shown here is derived from an EMBL/GenBank/DDBJ whole genome shotgun (WGS) entry which is preliminary data.</text>
</comment>
<feature type="binding site" evidence="2">
    <location>
        <position position="157"/>
    </location>
    <ligand>
        <name>substrate</name>
    </ligand>
</feature>
<dbReference type="SUPFAM" id="SSF53850">
    <property type="entry name" value="Periplasmic binding protein-like II"/>
    <property type="match status" value="1"/>
</dbReference>
<gene>
    <name evidence="5" type="ORF">DEF21_14980</name>
</gene>
<keyword evidence="3" id="KW-0479">Metal-binding</keyword>
<keyword evidence="1 4" id="KW-0732">Signal</keyword>
<dbReference type="PIRSF" id="PIRSF039026">
    <property type="entry name" value="SiaP"/>
    <property type="match status" value="1"/>
</dbReference>
<evidence type="ECO:0000256" key="1">
    <source>
        <dbReference type="ARBA" id="ARBA00022729"/>
    </source>
</evidence>
<organism evidence="5 6">
    <name type="scientific">Thalassospira lucentensis</name>
    <dbReference type="NCBI Taxonomy" id="168935"/>
    <lineage>
        <taxon>Bacteria</taxon>
        <taxon>Pseudomonadati</taxon>
        <taxon>Pseudomonadota</taxon>
        <taxon>Alphaproteobacteria</taxon>
        <taxon>Rhodospirillales</taxon>
        <taxon>Thalassospiraceae</taxon>
        <taxon>Thalassospira</taxon>
    </lineage>
</organism>
<dbReference type="Gene3D" id="3.40.190.10">
    <property type="entry name" value="Periplasmic binding protein-like II"/>
    <property type="match status" value="1"/>
</dbReference>
<dbReference type="GO" id="GO:0046872">
    <property type="term" value="F:metal ion binding"/>
    <property type="evidence" value="ECO:0007669"/>
    <property type="project" value="UniProtKB-KW"/>
</dbReference>
<evidence type="ECO:0000256" key="2">
    <source>
        <dbReference type="PIRSR" id="PIRSR039026-1"/>
    </source>
</evidence>
<proteinExistence type="predicted"/>
<feature type="chain" id="PRO_5016900480" evidence="4">
    <location>
        <begin position="22"/>
        <end position="366"/>
    </location>
</feature>
<evidence type="ECO:0000313" key="5">
    <source>
        <dbReference type="EMBL" id="HBU99189.1"/>
    </source>
</evidence>
<dbReference type="Proteomes" id="UP000264753">
    <property type="component" value="Unassembled WGS sequence"/>
</dbReference>
<dbReference type="NCBIfam" id="NF037995">
    <property type="entry name" value="TRAP_S1"/>
    <property type="match status" value="1"/>
</dbReference>
<dbReference type="Pfam" id="PF03480">
    <property type="entry name" value="DctP"/>
    <property type="match status" value="1"/>
</dbReference>
<evidence type="ECO:0000256" key="4">
    <source>
        <dbReference type="SAM" id="SignalP"/>
    </source>
</evidence>
<evidence type="ECO:0000256" key="3">
    <source>
        <dbReference type="PIRSR" id="PIRSR039026-2"/>
    </source>
</evidence>
<dbReference type="InterPro" id="IPR006311">
    <property type="entry name" value="TAT_signal"/>
</dbReference>
<protein>
    <submittedName>
        <fullName evidence="5">ABC transporter substrate-binding protein</fullName>
    </submittedName>
</protein>
<evidence type="ECO:0000313" key="6">
    <source>
        <dbReference type="Proteomes" id="UP000264753"/>
    </source>
</evidence>
<dbReference type="InterPro" id="IPR026289">
    <property type="entry name" value="SBP_TakP-like"/>
</dbReference>
<reference evidence="5 6" key="1">
    <citation type="journal article" date="2018" name="Nat. Biotechnol.">
        <title>A standardized bacterial taxonomy based on genome phylogeny substantially revises the tree of life.</title>
        <authorList>
            <person name="Parks D.H."/>
            <person name="Chuvochina M."/>
            <person name="Waite D.W."/>
            <person name="Rinke C."/>
            <person name="Skarshewski A."/>
            <person name="Chaumeil P.A."/>
            <person name="Hugenholtz P."/>
        </authorList>
    </citation>
    <scope>NUCLEOTIDE SEQUENCE [LARGE SCALE GENOMIC DNA]</scope>
    <source>
        <strain evidence="5">UBA8707</strain>
    </source>
</reference>
<feature type="signal peptide" evidence="4">
    <location>
        <begin position="1"/>
        <end position="21"/>
    </location>
</feature>
<dbReference type="AlphaFoldDB" id="A0A358HVI4"/>
<dbReference type="PANTHER" id="PTHR33376">
    <property type="match status" value="1"/>
</dbReference>
<feature type="binding site" evidence="3">
    <location>
        <position position="215"/>
    </location>
    <ligand>
        <name>substrate</name>
    </ligand>
</feature>
<feature type="binding site" evidence="3">
    <location>
        <position position="241"/>
    </location>
    <ligand>
        <name>substrate</name>
    </ligand>
</feature>
<sequence length="366" mass="39505">MKRRQFLSGAGVAAGAFAATAAAPAIVKAEETINWRMVMPWPKGTPGLGANGELFAQRVNKMSGGRLNITVYGAGELVPALECMDAVEQGVADLAHATPYYWFGKDPAVSFFTTIPFGLMGWELSGWLRFGGGQELWDELYAQFNAKPFLAGNTGLQAGGWFNKEINSVDDLQGLKVRYAGIGGEAMRRLGANPTLLPASDILPSLQSGAIDAAEWVGPWNDYAFGLASVAKYYYTPAFAEPGSGIEVFINKDKLAELPEDLREIVAVAAQANTDQTLADFAFNNVQSYQAILDKGTEIRHFNDDLILAFADASKAAVEEIANKNDLNGRIYASMMDFAKKAAPYGKEFEATALLQRAKVFARDAS</sequence>
<dbReference type="GO" id="GO:0055085">
    <property type="term" value="P:transmembrane transport"/>
    <property type="evidence" value="ECO:0007669"/>
    <property type="project" value="InterPro"/>
</dbReference>
<dbReference type="EMBL" id="DOOG01000125">
    <property type="protein sequence ID" value="HBU99189.1"/>
    <property type="molecule type" value="Genomic_DNA"/>
</dbReference>
<dbReference type="CDD" id="cd13604">
    <property type="entry name" value="PBP2_TRAP_ketoacid_lactate_like"/>
    <property type="match status" value="1"/>
</dbReference>
<dbReference type="RefSeq" id="WP_276653885.1">
    <property type="nucleotide sequence ID" value="NZ_DOOG01000125.1"/>
</dbReference>
<name>A0A358HVI4_9PROT</name>
<dbReference type="PANTHER" id="PTHR33376:SF5">
    <property type="entry name" value="EXTRACYTOPLASMIC SOLUTE RECEPTOR PROTEIN"/>
    <property type="match status" value="1"/>
</dbReference>
<feature type="binding site" evidence="3">
    <location>
        <position position="216"/>
    </location>
    <ligand>
        <name>Na(+)</name>
        <dbReference type="ChEBI" id="CHEBI:29101"/>
    </ligand>
</feature>
<accession>A0A358HVI4</accession>
<dbReference type="InterPro" id="IPR038404">
    <property type="entry name" value="TRAP_DctP_sf"/>
</dbReference>
<feature type="binding site" evidence="2">
    <location>
        <position position="178"/>
    </location>
    <ligand>
        <name>substrate</name>
    </ligand>
</feature>
<dbReference type="InterPro" id="IPR018389">
    <property type="entry name" value="DctP_fam"/>
</dbReference>